<dbReference type="InterPro" id="IPR050639">
    <property type="entry name" value="SSR_resolvase"/>
</dbReference>
<sequence>MPEPKTFVLRQAEHRPHLFIKVLPDIDRKRATAVLVRQSKTGADTAMAESRETQLGLQEYASLLYNDEEPQVQLYDEGAGVSGQKRIDQRAELDRLYRDMHKGLIGTLVLAREDRLFRNKHLDQVGVFTKLAEEQRIKVIVPSLSSATNGERTKVYDFTSYRDLIAFQDKMREAYGYIEGHVKHMQLCKQNKADKGGYDGRALPPGPAVKGKKQEQEIVIYEPWAKELRKLALRAQALSWHMGKLTREVAAKEYLFPEIPEEDRERYQFKTNMHHIAGVGYKPRDPNTLREWFKNVMYIGWFQPRMDRPDTITDHHDPILDYELFAEGYAELTGYTLEGEPLEKNRGVIRLKEVREAPLELLLHGKMLAKSPRPELNAYITPDTHRGKPYYIGVCSRDSDMRKVKFLHLAGDQFDALIIKRLKALESADGNIQDKVKVALEQVYAQHTENFVSIHEQLEELTRQLVENAKKRMKTSVDDPMYDMLEEEKVELMQKQKALEAKKEQLGVMDSSEEIELLHNLLGNFDKVWASFPFEKKQRAFHILINRIEIEIVSTHWLRLTIDWLDAICPRLDIAYIWKSGANRTGAFTEEEDHIIRHYYYDAPKMELLKLLPKRSWVSIRGEAERLEVSRKPGLPLPGRNRALCEAASYSDVCPQLDDVYLFGDYDTTRRYINTANKHTLRQDNALYPIWLLPLDLDELKYAIQGNLEEIVYAIQDAVVAGNHLAGKLQFGIVQTQDLAAVQNERELPTRVIQTFQTLLQRFVLTRVLQMNTSFQPPLPLRLLQRIPLLRAFPARLIGFGLRHVRINKQLL</sequence>
<accession>A0A8J3IT63</accession>
<dbReference type="Gene3D" id="3.40.50.1390">
    <property type="entry name" value="Resolvase, N-terminal catalytic domain"/>
    <property type="match status" value="1"/>
</dbReference>
<evidence type="ECO:0000313" key="5">
    <source>
        <dbReference type="EMBL" id="GHO94851.1"/>
    </source>
</evidence>
<dbReference type="InterPro" id="IPR036162">
    <property type="entry name" value="Resolvase-like_N_sf"/>
</dbReference>
<proteinExistence type="predicted"/>
<keyword evidence="1" id="KW-0238">DNA-binding</keyword>
<dbReference type="Proteomes" id="UP000597444">
    <property type="component" value="Unassembled WGS sequence"/>
</dbReference>
<dbReference type="GO" id="GO:0000150">
    <property type="term" value="F:DNA strand exchange activity"/>
    <property type="evidence" value="ECO:0007669"/>
    <property type="project" value="InterPro"/>
</dbReference>
<name>A0A8J3IT63_9CHLR</name>
<protein>
    <recommendedName>
        <fullName evidence="4">Resolvase/invertase-type recombinase catalytic domain-containing protein</fullName>
    </recommendedName>
</protein>
<evidence type="ECO:0000259" key="4">
    <source>
        <dbReference type="SMART" id="SM00857"/>
    </source>
</evidence>
<dbReference type="EMBL" id="BNJK01000001">
    <property type="protein sequence ID" value="GHO94851.1"/>
    <property type="molecule type" value="Genomic_DNA"/>
</dbReference>
<keyword evidence="6" id="KW-1185">Reference proteome</keyword>
<evidence type="ECO:0000256" key="2">
    <source>
        <dbReference type="ARBA" id="ARBA00023172"/>
    </source>
</evidence>
<dbReference type="PANTHER" id="PTHR30461">
    <property type="entry name" value="DNA-INVERTASE FROM LAMBDOID PROPHAGE"/>
    <property type="match status" value="1"/>
</dbReference>
<evidence type="ECO:0000256" key="3">
    <source>
        <dbReference type="SAM" id="Coils"/>
    </source>
</evidence>
<evidence type="ECO:0000256" key="1">
    <source>
        <dbReference type="ARBA" id="ARBA00023125"/>
    </source>
</evidence>
<organism evidence="5 6">
    <name type="scientific">Reticulibacter mediterranei</name>
    <dbReference type="NCBI Taxonomy" id="2778369"/>
    <lineage>
        <taxon>Bacteria</taxon>
        <taxon>Bacillati</taxon>
        <taxon>Chloroflexota</taxon>
        <taxon>Ktedonobacteria</taxon>
        <taxon>Ktedonobacterales</taxon>
        <taxon>Reticulibacteraceae</taxon>
        <taxon>Reticulibacter</taxon>
    </lineage>
</organism>
<evidence type="ECO:0000313" key="6">
    <source>
        <dbReference type="Proteomes" id="UP000597444"/>
    </source>
</evidence>
<feature type="domain" description="Resolvase/invertase-type recombinase catalytic" evidence="4">
    <location>
        <begin position="32"/>
        <end position="198"/>
    </location>
</feature>
<feature type="coiled-coil region" evidence="3">
    <location>
        <begin position="444"/>
        <end position="505"/>
    </location>
</feature>
<reference evidence="5" key="1">
    <citation type="submission" date="2020-10" db="EMBL/GenBank/DDBJ databases">
        <title>Taxonomic study of unclassified bacteria belonging to the class Ktedonobacteria.</title>
        <authorList>
            <person name="Yabe S."/>
            <person name="Wang C.M."/>
            <person name="Zheng Y."/>
            <person name="Sakai Y."/>
            <person name="Cavaletti L."/>
            <person name="Monciardini P."/>
            <person name="Donadio S."/>
        </authorList>
    </citation>
    <scope>NUCLEOTIDE SEQUENCE</scope>
    <source>
        <strain evidence="5">ID150040</strain>
    </source>
</reference>
<dbReference type="GO" id="GO:0003677">
    <property type="term" value="F:DNA binding"/>
    <property type="evidence" value="ECO:0007669"/>
    <property type="project" value="UniProtKB-KW"/>
</dbReference>
<comment type="caution">
    <text evidence="5">The sequence shown here is derived from an EMBL/GenBank/DDBJ whole genome shotgun (WGS) entry which is preliminary data.</text>
</comment>
<dbReference type="AlphaFoldDB" id="A0A8J3IT63"/>
<dbReference type="SMART" id="SM00857">
    <property type="entry name" value="Resolvase"/>
    <property type="match status" value="1"/>
</dbReference>
<dbReference type="RefSeq" id="WP_220205563.1">
    <property type="nucleotide sequence ID" value="NZ_BNJK01000001.1"/>
</dbReference>
<dbReference type="InterPro" id="IPR006119">
    <property type="entry name" value="Resolv_N"/>
</dbReference>
<keyword evidence="3" id="KW-0175">Coiled coil</keyword>
<dbReference type="PANTHER" id="PTHR30461:SF2">
    <property type="entry name" value="SERINE RECOMBINASE PINE-RELATED"/>
    <property type="match status" value="1"/>
</dbReference>
<keyword evidence="2" id="KW-0233">DNA recombination</keyword>
<gene>
    <name evidence="5" type="ORF">KSF_048990</name>
</gene>